<evidence type="ECO:0000259" key="4">
    <source>
        <dbReference type="PROSITE" id="PS51459"/>
    </source>
</evidence>
<dbReference type="Pfam" id="PF02661">
    <property type="entry name" value="Fic"/>
    <property type="match status" value="1"/>
</dbReference>
<evidence type="ECO:0000256" key="1">
    <source>
        <dbReference type="PIRSR" id="PIRSR640198-1"/>
    </source>
</evidence>
<dbReference type="PANTHER" id="PTHR13504:SF38">
    <property type="entry name" value="FIDO DOMAIN-CONTAINING PROTEIN"/>
    <property type="match status" value="1"/>
</dbReference>
<keyword evidence="2" id="KW-0547">Nucleotide-binding</keyword>
<dbReference type="SUPFAM" id="SSF140931">
    <property type="entry name" value="Fic-like"/>
    <property type="match status" value="1"/>
</dbReference>
<keyword evidence="2" id="KW-0067">ATP-binding</keyword>
<evidence type="ECO:0000256" key="3">
    <source>
        <dbReference type="PIRSR" id="PIRSR640198-3"/>
    </source>
</evidence>
<feature type="domain" description="Fido" evidence="4">
    <location>
        <begin position="96"/>
        <end position="231"/>
    </location>
</feature>
<dbReference type="eggNOG" id="COG3177">
    <property type="taxonomic scope" value="Bacteria"/>
</dbReference>
<evidence type="ECO:0000313" key="6">
    <source>
        <dbReference type="Proteomes" id="UP000005984"/>
    </source>
</evidence>
<dbReference type="GO" id="GO:0005524">
    <property type="term" value="F:ATP binding"/>
    <property type="evidence" value="ECO:0007669"/>
    <property type="project" value="UniProtKB-KW"/>
</dbReference>
<feature type="binding site" evidence="2">
    <location>
        <begin position="177"/>
        <end position="184"/>
    </location>
    <ligand>
        <name>ATP</name>
        <dbReference type="ChEBI" id="CHEBI:30616"/>
    </ligand>
</feature>
<evidence type="ECO:0000256" key="2">
    <source>
        <dbReference type="PIRSR" id="PIRSR640198-2"/>
    </source>
</evidence>
<dbReference type="HOGENOM" id="CLU_040460_3_2_9"/>
<dbReference type="Gene3D" id="1.10.3290.10">
    <property type="entry name" value="Fido-like domain"/>
    <property type="match status" value="1"/>
</dbReference>
<gene>
    <name evidence="5" type="ORF">HMPREF0072_0298</name>
</gene>
<dbReference type="AlphaFoldDB" id="C2BD78"/>
<dbReference type="EMBL" id="ABYO01000016">
    <property type="protein sequence ID" value="EEI87065.1"/>
    <property type="molecule type" value="Genomic_DNA"/>
</dbReference>
<dbReference type="InterPro" id="IPR003812">
    <property type="entry name" value="Fido"/>
</dbReference>
<feature type="binding site" evidence="2">
    <location>
        <begin position="209"/>
        <end position="210"/>
    </location>
    <ligand>
        <name>ATP</name>
        <dbReference type="ChEBI" id="CHEBI:30616"/>
    </ligand>
</feature>
<accession>C2BD78</accession>
<dbReference type="PROSITE" id="PS51459">
    <property type="entry name" value="FIDO"/>
    <property type="match status" value="1"/>
</dbReference>
<proteinExistence type="predicted"/>
<dbReference type="InterPro" id="IPR036597">
    <property type="entry name" value="Fido-like_dom_sf"/>
</dbReference>
<organism evidence="5 6">
    <name type="scientific">Anaerococcus lactolyticus ATCC 51172</name>
    <dbReference type="NCBI Taxonomy" id="525254"/>
    <lineage>
        <taxon>Bacteria</taxon>
        <taxon>Bacillati</taxon>
        <taxon>Bacillota</taxon>
        <taxon>Tissierellia</taxon>
        <taxon>Tissierellales</taxon>
        <taxon>Peptoniphilaceae</taxon>
        <taxon>Anaerococcus</taxon>
    </lineage>
</organism>
<dbReference type="RefSeq" id="WP_004827406.1">
    <property type="nucleotide sequence ID" value="NZ_GG666045.1"/>
</dbReference>
<reference evidence="5 6" key="1">
    <citation type="submission" date="2008-10" db="EMBL/GenBank/DDBJ databases">
        <authorList>
            <person name="Qin X."/>
            <person name="Bachman B."/>
            <person name="Battles P."/>
            <person name="Bell A."/>
            <person name="Bess C."/>
            <person name="Bickham C."/>
            <person name="Chaboub L."/>
            <person name="Chen D."/>
            <person name="Coyle M."/>
            <person name="Deiros D.R."/>
            <person name="Dinh H."/>
            <person name="Forbes L."/>
            <person name="Fowler G."/>
            <person name="Francisco L."/>
            <person name="Fu Q."/>
            <person name="Gubbala S."/>
            <person name="Hale W."/>
            <person name="Han Y."/>
            <person name="Hemphill L."/>
            <person name="Highlander S.K."/>
            <person name="Hirani K."/>
            <person name="Hogues M."/>
            <person name="Jackson L."/>
            <person name="Jakkamsetti A."/>
            <person name="Javaid M."/>
            <person name="Jiang H."/>
            <person name="Korchina V."/>
            <person name="Kovar C."/>
            <person name="Lara F."/>
            <person name="Lee S."/>
            <person name="Mata R."/>
            <person name="Mathew T."/>
            <person name="Moen C."/>
            <person name="Morales K."/>
            <person name="Munidasa M."/>
            <person name="Nazareth L."/>
            <person name="Ngo R."/>
            <person name="Nguyen L."/>
            <person name="Okwuonu G."/>
            <person name="Ongeri F."/>
            <person name="Patil S."/>
            <person name="Petrosino J."/>
            <person name="Pham C."/>
            <person name="Pham P."/>
            <person name="Pu L.-L."/>
            <person name="Puazo M."/>
            <person name="Raj R."/>
            <person name="Reid J."/>
            <person name="Rouhana J."/>
            <person name="Saada N."/>
            <person name="Shang Y."/>
            <person name="Simmons D."/>
            <person name="Thornton R."/>
            <person name="Warren J."/>
            <person name="Weissenberger G."/>
            <person name="Zhang J."/>
            <person name="Zhang L."/>
            <person name="Zhou C."/>
            <person name="Zhu D."/>
            <person name="Muzny D."/>
            <person name="Worley K."/>
            <person name="Gibbs R."/>
        </authorList>
    </citation>
    <scope>NUCLEOTIDE SEQUENCE [LARGE SCALE GENOMIC DNA]</scope>
    <source>
        <strain evidence="5 6">ATCC 51172</strain>
    </source>
</reference>
<dbReference type="STRING" id="525254.HMPREF0072_0298"/>
<name>C2BD78_9FIRM</name>
<comment type="caution">
    <text evidence="5">The sequence shown here is derived from an EMBL/GenBank/DDBJ whole genome shotgun (WGS) entry which is preliminary data.</text>
</comment>
<feature type="site" description="Important for autoinhibition of adenylyltransferase activity" evidence="3">
    <location>
        <position position="46"/>
    </location>
</feature>
<dbReference type="InterPro" id="IPR040198">
    <property type="entry name" value="Fido_containing"/>
</dbReference>
<evidence type="ECO:0000313" key="5">
    <source>
        <dbReference type="EMBL" id="EEI87065.1"/>
    </source>
</evidence>
<sequence>MKKDYNSIKELNQYVAENIKILPKETYQSIVDDFDLRFTHESTKIEGNTLSIAEVKTLLVDKVSIGGKDLRELYEVTNNQKAYRLIKGRLEQGAALDEELIKDVHQVVMENIIEGGLYRSYNVRITGADFSPPDWTEVRTAMKWFMSDFETKKSDLNPIELASYVHAEFVRIHPFQDGNGRTARLLLNFMLMKAGYQPVIIEAKDRPIYYESLNDYAVTGSLENFYNLVLDKEKIILEDLKLEVYKVMKQQKIYRKQQKI</sequence>
<dbReference type="Proteomes" id="UP000005984">
    <property type="component" value="Unassembled WGS sequence"/>
</dbReference>
<keyword evidence="6" id="KW-1185">Reference proteome</keyword>
<dbReference type="PANTHER" id="PTHR13504">
    <property type="entry name" value="FIDO DOMAIN-CONTAINING PROTEIN DDB_G0283145"/>
    <property type="match status" value="1"/>
</dbReference>
<protein>
    <submittedName>
        <fullName evidence="5">Fic family protein</fullName>
    </submittedName>
</protein>
<feature type="active site" evidence="1">
    <location>
        <position position="173"/>
    </location>
</feature>